<evidence type="ECO:0000256" key="3">
    <source>
        <dbReference type="PROSITE-ProRule" id="PRU00339"/>
    </source>
</evidence>
<comment type="function">
    <text evidence="1">Involved in endocytosis.</text>
</comment>
<dbReference type="Gene3D" id="1.25.40.10">
    <property type="entry name" value="Tetratricopeptide repeat domain"/>
    <property type="match status" value="3"/>
</dbReference>
<evidence type="ECO:0000256" key="1">
    <source>
        <dbReference type="ARBA" id="ARBA00002550"/>
    </source>
</evidence>
<reference evidence="4 5" key="1">
    <citation type="submission" date="2024-07" db="EMBL/GenBank/DDBJ databases">
        <title>Luteimonas salilacus sp. nov., isolated from the shore soil of Salt Lake in Tibet of China.</title>
        <authorList>
            <person name="Zhang X."/>
            <person name="Li A."/>
        </authorList>
    </citation>
    <scope>NUCLEOTIDE SEQUENCE [LARGE SCALE GENOMIC DNA]</scope>
    <source>
        <strain evidence="4 5">B3-2-R+30</strain>
    </source>
</reference>
<dbReference type="InterPro" id="IPR011990">
    <property type="entry name" value="TPR-like_helical_dom_sf"/>
</dbReference>
<comment type="caution">
    <text evidence="4">The sequence shown here is derived from an EMBL/GenBank/DDBJ whole genome shotgun (WGS) entry which is preliminary data.</text>
</comment>
<gene>
    <name evidence="4" type="ORF">AB6713_16790</name>
</gene>
<feature type="repeat" description="TPR" evidence="3">
    <location>
        <begin position="83"/>
        <end position="116"/>
    </location>
</feature>
<dbReference type="PANTHER" id="PTHR23083:SF464">
    <property type="entry name" value="TETRATRICOPEPTIDE REPEAT DOMAIN 7, ISOFORM A"/>
    <property type="match status" value="1"/>
</dbReference>
<evidence type="ECO:0000313" key="5">
    <source>
        <dbReference type="Proteomes" id="UP001566331"/>
    </source>
</evidence>
<sequence length="624" mass="67873">MAAPRTVVQALDAGQARQLETALRLLKAGNTSDALAIGRRVAAEATLAPDAQQLLGMCHAEAGDVAAAEQAFRRALELAPEHPLILVNYATLLRKAGRTEEALSTFRRAVDAAPDFAKAWTELGMTALGAGQRRQALKALERAVQLQPGSALAWHALGNARRADGEFEAAEEAFRKALALVPGYGSAWVNLGAVLRLLGRSGEAIACFDRAAESGQAGAELSDARAGVLLDDGRPGEALEQARRVVREHPGFVPGHTTLAHLLWEYGPALASDEDPVAGFRAAVRSQPRNGPLRSAFARFLLSARRADEALDEIRMLRAQDDRPLFAWLEAEALEALDRAEQAGALYAGVHRALGGRDADFLNAYTRHLLRRGKWDAAAGRAAEATRIDPANQQAWAHLATAWRLLDDPREFWLCDYERLVALVEVEPPAGFVGQPDFLDALTATLAPMHQAGREPVQQSLRGGSQTPGRLFGRRDPLLEAARSSLLRAVERWVATLPSDPRHPFLMRKADGVRIVGSWSVRLWSSGNHVNHIHSEGWMSSAYYVSLPPSVRAPAVDDGDAGCIQFGQPPLELGLELAPRRLIRPEPGKLALFPSYLWHGTVPFQDEQPRITIAFDMIPHDGKR</sequence>
<feature type="repeat" description="TPR" evidence="3">
    <location>
        <begin position="117"/>
        <end position="150"/>
    </location>
</feature>
<accession>A0ABV4HU19</accession>
<dbReference type="PROSITE" id="PS50005">
    <property type="entry name" value="TPR"/>
    <property type="match status" value="4"/>
</dbReference>
<dbReference type="Proteomes" id="UP001566331">
    <property type="component" value="Unassembled WGS sequence"/>
</dbReference>
<comment type="similarity">
    <text evidence="2">Belongs to the YPP1 family.</text>
</comment>
<evidence type="ECO:0000256" key="2">
    <source>
        <dbReference type="ARBA" id="ARBA00038251"/>
    </source>
</evidence>
<protein>
    <submittedName>
        <fullName evidence="4">Tetratricopeptide repeat protein</fullName>
    </submittedName>
</protein>
<dbReference type="Pfam" id="PF13432">
    <property type="entry name" value="TPR_16"/>
    <property type="match status" value="2"/>
</dbReference>
<dbReference type="RefSeq" id="WP_370565230.1">
    <property type="nucleotide sequence ID" value="NZ_JBFWIB010000014.1"/>
</dbReference>
<dbReference type="SMART" id="SM00386">
    <property type="entry name" value="HAT"/>
    <property type="match status" value="4"/>
</dbReference>
<feature type="repeat" description="TPR" evidence="3">
    <location>
        <begin position="49"/>
        <end position="82"/>
    </location>
</feature>
<dbReference type="InterPro" id="IPR051722">
    <property type="entry name" value="Endocytosis_PI4K-reg_protein"/>
</dbReference>
<dbReference type="Pfam" id="PF14559">
    <property type="entry name" value="TPR_19"/>
    <property type="match status" value="1"/>
</dbReference>
<dbReference type="Pfam" id="PF13759">
    <property type="entry name" value="2OG-FeII_Oxy_5"/>
    <property type="match status" value="1"/>
</dbReference>
<keyword evidence="5" id="KW-1185">Reference proteome</keyword>
<name>A0ABV4HU19_9GAMM</name>
<dbReference type="InterPro" id="IPR003107">
    <property type="entry name" value="HAT"/>
</dbReference>
<feature type="repeat" description="TPR" evidence="3">
    <location>
        <begin position="151"/>
        <end position="184"/>
    </location>
</feature>
<dbReference type="EMBL" id="JBFWIC010000030">
    <property type="protein sequence ID" value="MEZ0476257.1"/>
    <property type="molecule type" value="Genomic_DNA"/>
</dbReference>
<dbReference type="InterPro" id="IPR019734">
    <property type="entry name" value="TPR_rpt"/>
</dbReference>
<dbReference type="SMART" id="SM00028">
    <property type="entry name" value="TPR"/>
    <property type="match status" value="5"/>
</dbReference>
<keyword evidence="3" id="KW-0802">TPR repeat</keyword>
<organism evidence="4 5">
    <name type="scientific">Luteimonas salinilitoris</name>
    <dbReference type="NCBI Taxonomy" id="3237697"/>
    <lineage>
        <taxon>Bacteria</taxon>
        <taxon>Pseudomonadati</taxon>
        <taxon>Pseudomonadota</taxon>
        <taxon>Gammaproteobacteria</taxon>
        <taxon>Lysobacterales</taxon>
        <taxon>Lysobacteraceae</taxon>
        <taxon>Luteimonas</taxon>
    </lineage>
</organism>
<dbReference type="SUPFAM" id="SSF48452">
    <property type="entry name" value="TPR-like"/>
    <property type="match status" value="2"/>
</dbReference>
<evidence type="ECO:0000313" key="4">
    <source>
        <dbReference type="EMBL" id="MEZ0476257.1"/>
    </source>
</evidence>
<dbReference type="InterPro" id="IPR012668">
    <property type="entry name" value="CHP02466"/>
</dbReference>
<dbReference type="Gene3D" id="2.60.120.620">
    <property type="entry name" value="q2cbj1_9rhob like domain"/>
    <property type="match status" value="1"/>
</dbReference>
<proteinExistence type="inferred from homology"/>
<dbReference type="PANTHER" id="PTHR23083">
    <property type="entry name" value="TETRATRICOPEPTIDE REPEAT PROTEIN, TPR"/>
    <property type="match status" value="1"/>
</dbReference>